<feature type="compositionally biased region" description="Basic and acidic residues" evidence="1">
    <location>
        <begin position="40"/>
        <end position="56"/>
    </location>
</feature>
<organism evidence="2 3">
    <name type="scientific">Bacillus carboniphilus</name>
    <dbReference type="NCBI Taxonomy" id="86663"/>
    <lineage>
        <taxon>Bacteria</taxon>
        <taxon>Bacillati</taxon>
        <taxon>Bacillota</taxon>
        <taxon>Bacilli</taxon>
        <taxon>Bacillales</taxon>
        <taxon>Bacillaceae</taxon>
        <taxon>Bacillus</taxon>
    </lineage>
</organism>
<reference evidence="2 3" key="1">
    <citation type="journal article" date="2019" name="Int. J. Syst. Evol. Microbiol.">
        <title>The Global Catalogue of Microorganisms (GCM) 10K type strain sequencing project: providing services to taxonomists for standard genome sequencing and annotation.</title>
        <authorList>
            <consortium name="The Broad Institute Genomics Platform"/>
            <consortium name="The Broad Institute Genome Sequencing Center for Infectious Disease"/>
            <person name="Wu L."/>
            <person name="Ma J."/>
        </authorList>
    </citation>
    <scope>NUCLEOTIDE SEQUENCE [LARGE SCALE GENOMIC DNA]</scope>
    <source>
        <strain evidence="2 3">JCM 9731</strain>
    </source>
</reference>
<gene>
    <name evidence="2" type="ORF">GCM10008967_23310</name>
</gene>
<feature type="region of interest" description="Disordered" evidence="1">
    <location>
        <begin position="1"/>
        <end position="24"/>
    </location>
</feature>
<dbReference type="EMBL" id="BAAADJ010000022">
    <property type="protein sequence ID" value="GAA0332008.1"/>
    <property type="molecule type" value="Genomic_DNA"/>
</dbReference>
<proteinExistence type="predicted"/>
<dbReference type="Proteomes" id="UP001500782">
    <property type="component" value="Unassembled WGS sequence"/>
</dbReference>
<evidence type="ECO:0000313" key="3">
    <source>
        <dbReference type="Proteomes" id="UP001500782"/>
    </source>
</evidence>
<protein>
    <submittedName>
        <fullName evidence="2">Uncharacterized protein</fullName>
    </submittedName>
</protein>
<feature type="compositionally biased region" description="Basic and acidic residues" evidence="1">
    <location>
        <begin position="74"/>
        <end position="88"/>
    </location>
</feature>
<evidence type="ECO:0000256" key="1">
    <source>
        <dbReference type="SAM" id="MobiDB-lite"/>
    </source>
</evidence>
<keyword evidence="3" id="KW-1185">Reference proteome</keyword>
<comment type="caution">
    <text evidence="2">The sequence shown here is derived from an EMBL/GenBank/DDBJ whole genome shotgun (WGS) entry which is preliminary data.</text>
</comment>
<evidence type="ECO:0000313" key="2">
    <source>
        <dbReference type="EMBL" id="GAA0332008.1"/>
    </source>
</evidence>
<feature type="region of interest" description="Disordered" evidence="1">
    <location>
        <begin position="36"/>
        <end position="102"/>
    </location>
</feature>
<feature type="compositionally biased region" description="Polar residues" evidence="1">
    <location>
        <begin position="58"/>
        <end position="73"/>
    </location>
</feature>
<name>A0ABN0WCJ4_9BACI</name>
<accession>A0ABN0WCJ4</accession>
<sequence>MDMKSIDMQLSLPRTQEVGKLQGDLQQRNQMNVLAGTEAIQKEETQKQKSVVKQEQKGNVQNNREEASSGQQHSSEKRESKSQKEERKAKHPYKGNLIDYSS</sequence>